<evidence type="ECO:0000256" key="1">
    <source>
        <dbReference type="ARBA" id="ARBA00005417"/>
    </source>
</evidence>
<dbReference type="Proteomes" id="UP000324738">
    <property type="component" value="Unassembled WGS sequence"/>
</dbReference>
<evidence type="ECO:0000313" key="6">
    <source>
        <dbReference type="EMBL" id="KAA0972743.1"/>
    </source>
</evidence>
<comment type="similarity">
    <text evidence="1">Belongs to the ABC transporter superfamily.</text>
</comment>
<dbReference type="CDD" id="cd03257">
    <property type="entry name" value="ABC_NikE_OppD_transporters"/>
    <property type="match status" value="1"/>
</dbReference>
<dbReference type="Gene3D" id="3.40.50.300">
    <property type="entry name" value="P-loop containing nucleotide triphosphate hydrolases"/>
    <property type="match status" value="1"/>
</dbReference>
<dbReference type="GO" id="GO:0016887">
    <property type="term" value="F:ATP hydrolysis activity"/>
    <property type="evidence" value="ECO:0007669"/>
    <property type="project" value="InterPro"/>
</dbReference>
<keyword evidence="2" id="KW-0813">Transport</keyword>
<dbReference type="GO" id="GO:0005524">
    <property type="term" value="F:ATP binding"/>
    <property type="evidence" value="ECO:0007669"/>
    <property type="project" value="UniProtKB-KW"/>
</dbReference>
<dbReference type="GO" id="GO:0055085">
    <property type="term" value="P:transmembrane transport"/>
    <property type="evidence" value="ECO:0007669"/>
    <property type="project" value="UniProtKB-ARBA"/>
</dbReference>
<organism evidence="6 7">
    <name type="scientific">Aureimonas fodinaquatilis</name>
    <dbReference type="NCBI Taxonomy" id="2565783"/>
    <lineage>
        <taxon>Bacteria</taxon>
        <taxon>Pseudomonadati</taxon>
        <taxon>Pseudomonadota</taxon>
        <taxon>Alphaproteobacteria</taxon>
        <taxon>Hyphomicrobiales</taxon>
        <taxon>Aurantimonadaceae</taxon>
        <taxon>Aureimonas</taxon>
    </lineage>
</organism>
<evidence type="ECO:0000256" key="4">
    <source>
        <dbReference type="ARBA" id="ARBA00022840"/>
    </source>
</evidence>
<proteinExistence type="inferred from homology"/>
<name>A0A5B0E1N9_9HYPH</name>
<dbReference type="PANTHER" id="PTHR43776:SF7">
    <property type="entry name" value="D,D-DIPEPTIDE TRANSPORT ATP-BINDING PROTEIN DDPF-RELATED"/>
    <property type="match status" value="1"/>
</dbReference>
<reference evidence="6 7" key="1">
    <citation type="submission" date="2019-08" db="EMBL/GenBank/DDBJ databases">
        <title>Aureimonas fodiniaquatilis sp. nov., isolated from a coal mine wastewater.</title>
        <authorList>
            <person name="Kim W."/>
        </authorList>
    </citation>
    <scope>NUCLEOTIDE SEQUENCE [LARGE SCALE GENOMIC DNA]</scope>
    <source>
        <strain evidence="6 7">CAU 1482</strain>
    </source>
</reference>
<dbReference type="InterPro" id="IPR017871">
    <property type="entry name" value="ABC_transporter-like_CS"/>
</dbReference>
<dbReference type="Pfam" id="PF00005">
    <property type="entry name" value="ABC_tran"/>
    <property type="match status" value="1"/>
</dbReference>
<dbReference type="OrthoDB" id="9784450at2"/>
<dbReference type="InterPro" id="IPR003593">
    <property type="entry name" value="AAA+_ATPase"/>
</dbReference>
<gene>
    <name evidence="6" type="ORF">FPY71_05535</name>
</gene>
<evidence type="ECO:0000256" key="3">
    <source>
        <dbReference type="ARBA" id="ARBA00022741"/>
    </source>
</evidence>
<dbReference type="PROSITE" id="PS00211">
    <property type="entry name" value="ABC_TRANSPORTER_1"/>
    <property type="match status" value="1"/>
</dbReference>
<keyword evidence="3" id="KW-0547">Nucleotide-binding</keyword>
<dbReference type="InterPro" id="IPR050319">
    <property type="entry name" value="ABC_transp_ATP-bind"/>
</dbReference>
<dbReference type="PROSITE" id="PS50893">
    <property type="entry name" value="ABC_TRANSPORTER_2"/>
    <property type="match status" value="1"/>
</dbReference>
<dbReference type="SMART" id="SM00382">
    <property type="entry name" value="AAA"/>
    <property type="match status" value="1"/>
</dbReference>
<dbReference type="EMBL" id="VTWH01000001">
    <property type="protein sequence ID" value="KAA0972743.1"/>
    <property type="molecule type" value="Genomic_DNA"/>
</dbReference>
<protein>
    <submittedName>
        <fullName evidence="6">ATP-binding cassette domain-containing protein</fullName>
    </submittedName>
</protein>
<dbReference type="SUPFAM" id="SSF52540">
    <property type="entry name" value="P-loop containing nucleoside triphosphate hydrolases"/>
    <property type="match status" value="1"/>
</dbReference>
<comment type="caution">
    <text evidence="6">The sequence shown here is derived from an EMBL/GenBank/DDBJ whole genome shotgun (WGS) entry which is preliminary data.</text>
</comment>
<dbReference type="AlphaFoldDB" id="A0A5B0E1N9"/>
<evidence type="ECO:0000259" key="5">
    <source>
        <dbReference type="PROSITE" id="PS50893"/>
    </source>
</evidence>
<evidence type="ECO:0000256" key="2">
    <source>
        <dbReference type="ARBA" id="ARBA00022448"/>
    </source>
</evidence>
<dbReference type="PANTHER" id="PTHR43776">
    <property type="entry name" value="TRANSPORT ATP-BINDING PROTEIN"/>
    <property type="match status" value="1"/>
</dbReference>
<evidence type="ECO:0000313" key="7">
    <source>
        <dbReference type="Proteomes" id="UP000324738"/>
    </source>
</evidence>
<sequence>MLDAASLTIASGESVALLGRSGSGKSTMARLLSGLEKPVAGSVLFNGKSLSHFSKPDWRQFRQAVQMVFQDPQSAVNPRHLVKDIISEPLRHLCAMPHKDQMSRVDELLHGVGLDACDAEKLPHQLSGGQLQRVCIARALAPQPRLIILDEATSNLDLKHQLQIFELFGHFQKGLGVSFLLITHDLRLVNRFCQRLVVLHNGAVVEEAPTGPSLHLKSAEGRALQDAVLPPLPA</sequence>
<keyword evidence="7" id="KW-1185">Reference proteome</keyword>
<feature type="domain" description="ABC transporter" evidence="5">
    <location>
        <begin position="1"/>
        <end position="226"/>
    </location>
</feature>
<accession>A0A5B0E1N9</accession>
<dbReference type="InterPro" id="IPR027417">
    <property type="entry name" value="P-loop_NTPase"/>
</dbReference>
<dbReference type="InterPro" id="IPR003439">
    <property type="entry name" value="ABC_transporter-like_ATP-bd"/>
</dbReference>
<keyword evidence="4 6" id="KW-0067">ATP-binding</keyword>